<feature type="compositionally biased region" description="Acidic residues" evidence="1">
    <location>
        <begin position="1"/>
        <end position="37"/>
    </location>
</feature>
<reference evidence="2" key="1">
    <citation type="submission" date="2020-11" db="EMBL/GenBank/DDBJ databases">
        <authorList>
            <consortium name="DOE Joint Genome Institute"/>
            <person name="Ahrendt S."/>
            <person name="Riley R."/>
            <person name="Andreopoulos W."/>
            <person name="Labutti K."/>
            <person name="Pangilinan J."/>
            <person name="Ruiz-Duenas F.J."/>
            <person name="Barrasa J.M."/>
            <person name="Sanchez-Garcia M."/>
            <person name="Camarero S."/>
            <person name="Miyauchi S."/>
            <person name="Serrano A."/>
            <person name="Linde D."/>
            <person name="Babiker R."/>
            <person name="Drula E."/>
            <person name="Ayuso-Fernandez I."/>
            <person name="Pacheco R."/>
            <person name="Padilla G."/>
            <person name="Ferreira P."/>
            <person name="Barriuso J."/>
            <person name="Kellner H."/>
            <person name="Castanera R."/>
            <person name="Alfaro M."/>
            <person name="Ramirez L."/>
            <person name="Pisabarro A.G."/>
            <person name="Kuo A."/>
            <person name="Tritt A."/>
            <person name="Lipzen A."/>
            <person name="He G."/>
            <person name="Yan M."/>
            <person name="Ng V."/>
            <person name="Cullen D."/>
            <person name="Martin F."/>
            <person name="Rosso M.-N."/>
            <person name="Henrissat B."/>
            <person name="Hibbett D."/>
            <person name="Martinez A.T."/>
            <person name="Grigoriev I.V."/>
        </authorList>
    </citation>
    <scope>NUCLEOTIDE SEQUENCE</scope>
    <source>
        <strain evidence="2">MF-IS2</strain>
    </source>
</reference>
<dbReference type="EMBL" id="MU151115">
    <property type="protein sequence ID" value="KAF9450007.1"/>
    <property type="molecule type" value="Genomic_DNA"/>
</dbReference>
<accession>A0A9P6C3F4</accession>
<proteinExistence type="predicted"/>
<feature type="region of interest" description="Disordered" evidence="1">
    <location>
        <begin position="1"/>
        <end position="88"/>
    </location>
</feature>
<evidence type="ECO:0000313" key="2">
    <source>
        <dbReference type="EMBL" id="KAF9450007.1"/>
    </source>
</evidence>
<evidence type="ECO:0000313" key="3">
    <source>
        <dbReference type="Proteomes" id="UP000807342"/>
    </source>
</evidence>
<protein>
    <submittedName>
        <fullName evidence="2">Uncharacterized protein</fullName>
    </submittedName>
</protein>
<feature type="compositionally biased region" description="Basic and acidic residues" evidence="1">
    <location>
        <begin position="40"/>
        <end position="66"/>
    </location>
</feature>
<comment type="caution">
    <text evidence="2">The sequence shown here is derived from an EMBL/GenBank/DDBJ whole genome shotgun (WGS) entry which is preliminary data.</text>
</comment>
<feature type="compositionally biased region" description="Acidic residues" evidence="1">
    <location>
        <begin position="67"/>
        <end position="88"/>
    </location>
</feature>
<dbReference type="AlphaFoldDB" id="A0A9P6C3F4"/>
<gene>
    <name evidence="2" type="ORF">P691DRAFT_508783</name>
</gene>
<name>A0A9P6C3F4_9AGAR</name>
<dbReference type="OrthoDB" id="3066242at2759"/>
<dbReference type="Proteomes" id="UP000807342">
    <property type="component" value="Unassembled WGS sequence"/>
</dbReference>
<organism evidence="2 3">
    <name type="scientific">Macrolepiota fuliginosa MF-IS2</name>
    <dbReference type="NCBI Taxonomy" id="1400762"/>
    <lineage>
        <taxon>Eukaryota</taxon>
        <taxon>Fungi</taxon>
        <taxon>Dikarya</taxon>
        <taxon>Basidiomycota</taxon>
        <taxon>Agaricomycotina</taxon>
        <taxon>Agaricomycetes</taxon>
        <taxon>Agaricomycetidae</taxon>
        <taxon>Agaricales</taxon>
        <taxon>Agaricineae</taxon>
        <taxon>Agaricaceae</taxon>
        <taxon>Macrolepiota</taxon>
    </lineage>
</organism>
<sequence>MNVMTEEEQIHEEGEGDQEEEQEVEEAVELGDSDDSDGNGADREGRDAETEQETQRENDDSKHSVGEADDETVTVGEVQEEREEGDPISAEDIDIEGAESYIQKCFGLRTFLPQIISQCLAVNSGPPALGSNIIKFVLSDGDNWLFGLVDCGEGPGNRICHTTAISATRLPDTGNSDEQVKRAVINVMKLLTFWATVPGQELLHLFPSE</sequence>
<keyword evidence="3" id="KW-1185">Reference proteome</keyword>
<evidence type="ECO:0000256" key="1">
    <source>
        <dbReference type="SAM" id="MobiDB-lite"/>
    </source>
</evidence>